<sequence>MVPIAKALAAVIAAIATPAMGAPSHAIARAGAAATLLDKPTVNPPVTNLDEYLLRQLMYAKPEITPWACDLGKPNGCFVSTYCKDIFLKENHSLKYIDMFDVMYEDCDRPWMMCQHKTAPFQRNVTAEYFARIPVGMRKWVRHVVALPADNHGGSDAIYDGDNIIIKGYPSLHDIIAAVARAVAVHGYARYGPFWKTYEWEEAYNLDSAVLNSFSQQSQEENLKQMTVLSLYGAQNPNLVSNRVPEFHKVINMYNAIQGAARENTFTVVKGWNCPERLMDSDVEPLET</sequence>
<organism evidence="2 3">
    <name type="scientific">Trematosphaeria pertusa</name>
    <dbReference type="NCBI Taxonomy" id="390896"/>
    <lineage>
        <taxon>Eukaryota</taxon>
        <taxon>Fungi</taxon>
        <taxon>Dikarya</taxon>
        <taxon>Ascomycota</taxon>
        <taxon>Pezizomycotina</taxon>
        <taxon>Dothideomycetes</taxon>
        <taxon>Pleosporomycetidae</taxon>
        <taxon>Pleosporales</taxon>
        <taxon>Massarineae</taxon>
        <taxon>Trematosphaeriaceae</taxon>
        <taxon>Trematosphaeria</taxon>
    </lineage>
</organism>
<dbReference type="RefSeq" id="XP_033679859.1">
    <property type="nucleotide sequence ID" value="XM_033836436.1"/>
</dbReference>
<evidence type="ECO:0000313" key="3">
    <source>
        <dbReference type="Proteomes" id="UP000800094"/>
    </source>
</evidence>
<accession>A0A6A6I2Z7</accession>
<feature type="signal peptide" evidence="1">
    <location>
        <begin position="1"/>
        <end position="21"/>
    </location>
</feature>
<name>A0A6A6I2Z7_9PLEO</name>
<feature type="chain" id="PRO_5025569036" evidence="1">
    <location>
        <begin position="22"/>
        <end position="288"/>
    </location>
</feature>
<protein>
    <submittedName>
        <fullName evidence="2">Uncharacterized protein</fullName>
    </submittedName>
</protein>
<dbReference type="GeneID" id="54589766"/>
<keyword evidence="3" id="KW-1185">Reference proteome</keyword>
<evidence type="ECO:0000313" key="2">
    <source>
        <dbReference type="EMBL" id="KAF2244855.1"/>
    </source>
</evidence>
<dbReference type="OrthoDB" id="2142213at2759"/>
<reference evidence="2" key="1">
    <citation type="journal article" date="2020" name="Stud. Mycol.">
        <title>101 Dothideomycetes genomes: a test case for predicting lifestyles and emergence of pathogens.</title>
        <authorList>
            <person name="Haridas S."/>
            <person name="Albert R."/>
            <person name="Binder M."/>
            <person name="Bloem J."/>
            <person name="Labutti K."/>
            <person name="Salamov A."/>
            <person name="Andreopoulos B."/>
            <person name="Baker S."/>
            <person name="Barry K."/>
            <person name="Bills G."/>
            <person name="Bluhm B."/>
            <person name="Cannon C."/>
            <person name="Castanera R."/>
            <person name="Culley D."/>
            <person name="Daum C."/>
            <person name="Ezra D."/>
            <person name="Gonzalez J."/>
            <person name="Henrissat B."/>
            <person name="Kuo A."/>
            <person name="Liang C."/>
            <person name="Lipzen A."/>
            <person name="Lutzoni F."/>
            <person name="Magnuson J."/>
            <person name="Mondo S."/>
            <person name="Nolan M."/>
            <person name="Ohm R."/>
            <person name="Pangilinan J."/>
            <person name="Park H.-J."/>
            <person name="Ramirez L."/>
            <person name="Alfaro M."/>
            <person name="Sun H."/>
            <person name="Tritt A."/>
            <person name="Yoshinaga Y."/>
            <person name="Zwiers L.-H."/>
            <person name="Turgeon B."/>
            <person name="Goodwin S."/>
            <person name="Spatafora J."/>
            <person name="Crous P."/>
            <person name="Grigoriev I."/>
        </authorList>
    </citation>
    <scope>NUCLEOTIDE SEQUENCE</scope>
    <source>
        <strain evidence="2">CBS 122368</strain>
    </source>
</reference>
<dbReference type="AlphaFoldDB" id="A0A6A6I2Z7"/>
<evidence type="ECO:0000256" key="1">
    <source>
        <dbReference type="SAM" id="SignalP"/>
    </source>
</evidence>
<dbReference type="Proteomes" id="UP000800094">
    <property type="component" value="Unassembled WGS sequence"/>
</dbReference>
<gene>
    <name evidence="2" type="ORF">BU26DRAFT_88246</name>
</gene>
<dbReference type="EMBL" id="ML987202">
    <property type="protein sequence ID" value="KAF2244855.1"/>
    <property type="molecule type" value="Genomic_DNA"/>
</dbReference>
<keyword evidence="1" id="KW-0732">Signal</keyword>
<proteinExistence type="predicted"/>